<accession>A0A1I2XK57</accession>
<keyword evidence="3" id="KW-1185">Reference proteome</keyword>
<organism evidence="2 3">
    <name type="scientific">Pedobacter insulae</name>
    <dbReference type="NCBI Taxonomy" id="414048"/>
    <lineage>
        <taxon>Bacteria</taxon>
        <taxon>Pseudomonadati</taxon>
        <taxon>Bacteroidota</taxon>
        <taxon>Sphingobacteriia</taxon>
        <taxon>Sphingobacteriales</taxon>
        <taxon>Sphingobacteriaceae</taxon>
        <taxon>Pedobacter</taxon>
    </lineage>
</organism>
<keyword evidence="1" id="KW-0472">Membrane</keyword>
<sequence>MNTENKNSFEWVWYVIGLLTGMLAVAAVTFHIGYIFLGAIAGLIFAGIFLNSIVKGREY</sequence>
<dbReference type="AlphaFoldDB" id="A0A1I2XK57"/>
<reference evidence="2 3" key="1">
    <citation type="submission" date="2016-10" db="EMBL/GenBank/DDBJ databases">
        <authorList>
            <person name="de Groot N.N."/>
        </authorList>
    </citation>
    <scope>NUCLEOTIDE SEQUENCE [LARGE SCALE GENOMIC DNA]</scope>
    <source>
        <strain evidence="2 3">DSM 18684</strain>
    </source>
</reference>
<dbReference type="RefSeq" id="WP_090993829.1">
    <property type="nucleotide sequence ID" value="NZ_FOPP01000005.1"/>
</dbReference>
<proteinExistence type="predicted"/>
<keyword evidence="1" id="KW-0812">Transmembrane</keyword>
<dbReference type="OrthoDB" id="798881at2"/>
<name>A0A1I2XK57_9SPHI</name>
<evidence type="ECO:0000313" key="2">
    <source>
        <dbReference type="EMBL" id="SFH13399.1"/>
    </source>
</evidence>
<dbReference type="Proteomes" id="UP000199666">
    <property type="component" value="Unassembled WGS sequence"/>
</dbReference>
<protein>
    <submittedName>
        <fullName evidence="2">Uncharacterized protein</fullName>
    </submittedName>
</protein>
<keyword evidence="1" id="KW-1133">Transmembrane helix</keyword>
<dbReference type="EMBL" id="FOPP01000005">
    <property type="protein sequence ID" value="SFH13399.1"/>
    <property type="molecule type" value="Genomic_DNA"/>
</dbReference>
<feature type="transmembrane region" description="Helical" evidence="1">
    <location>
        <begin position="12"/>
        <end position="28"/>
    </location>
</feature>
<evidence type="ECO:0000313" key="3">
    <source>
        <dbReference type="Proteomes" id="UP000199666"/>
    </source>
</evidence>
<evidence type="ECO:0000256" key="1">
    <source>
        <dbReference type="SAM" id="Phobius"/>
    </source>
</evidence>
<dbReference type="STRING" id="414048.SAMN04489864_105272"/>
<feature type="transmembrane region" description="Helical" evidence="1">
    <location>
        <begin position="34"/>
        <end position="54"/>
    </location>
</feature>
<gene>
    <name evidence="2" type="ORF">SAMN04489864_105272</name>
</gene>